<dbReference type="AlphaFoldDB" id="A0A2M6WYF3"/>
<protein>
    <recommendedName>
        <fullName evidence="1">Cytokinin riboside 5'-monophosphate phosphoribohydrolase</fullName>
        <ecNumber evidence="1">3.2.2.n1</ecNumber>
    </recommendedName>
</protein>
<sequence>MTADSRHPDDMRRAQLDRAARERLYLDRPFDFSEDANWRIFRIMAEFVEGFEFLYPLRREVTFFGGAALPESSPWYEEARRLGRLLGEAGYTVITGGGPGIMEAGNRGSYEAGGESIGLNIELPMEQRRNPYVKRGVGFHYFFTRKVMMSASAQAYVFFPGGFGTLDEFFELSTLVQTEKMEKVPIICVGQEYWGPLDDWIRGCLLHKFKTIAPQDVDIYTLVDTAEEALKLIKQSKERKYF</sequence>
<dbReference type="EC" id="3.2.2.n1" evidence="1"/>
<dbReference type="InterPro" id="IPR005269">
    <property type="entry name" value="LOG"/>
</dbReference>
<evidence type="ECO:0000256" key="1">
    <source>
        <dbReference type="RuleBase" id="RU363015"/>
    </source>
</evidence>
<dbReference type="NCBIfam" id="TIGR00730">
    <property type="entry name" value="Rossman fold protein, TIGR00730 family"/>
    <property type="match status" value="1"/>
</dbReference>
<dbReference type="Pfam" id="PF03641">
    <property type="entry name" value="Lysine_decarbox"/>
    <property type="match status" value="1"/>
</dbReference>
<dbReference type="GO" id="GO:0005829">
    <property type="term" value="C:cytosol"/>
    <property type="evidence" value="ECO:0007669"/>
    <property type="project" value="TreeGrafter"/>
</dbReference>
<name>A0A2M6WYF3_9BACT</name>
<proteinExistence type="inferred from homology"/>
<evidence type="ECO:0000313" key="2">
    <source>
        <dbReference type="EMBL" id="PIT97812.1"/>
    </source>
</evidence>
<dbReference type="InterPro" id="IPR031100">
    <property type="entry name" value="LOG_fam"/>
</dbReference>
<gene>
    <name evidence="2" type="ORF">COT71_03910</name>
</gene>
<dbReference type="Gene3D" id="3.40.50.450">
    <property type="match status" value="1"/>
</dbReference>
<dbReference type="Proteomes" id="UP000230731">
    <property type="component" value="Unassembled WGS sequence"/>
</dbReference>
<dbReference type="SUPFAM" id="SSF102405">
    <property type="entry name" value="MCP/YpsA-like"/>
    <property type="match status" value="1"/>
</dbReference>
<dbReference type="GO" id="GO:0009691">
    <property type="term" value="P:cytokinin biosynthetic process"/>
    <property type="evidence" value="ECO:0007669"/>
    <property type="project" value="UniProtKB-UniRule"/>
</dbReference>
<evidence type="ECO:0000313" key="3">
    <source>
        <dbReference type="Proteomes" id="UP000230731"/>
    </source>
</evidence>
<keyword evidence="1" id="KW-0203">Cytokinin biosynthesis</keyword>
<organism evidence="2 3">
    <name type="scientific">Candidatus Andersenbacteria bacterium CG10_big_fil_rev_8_21_14_0_10_54_11</name>
    <dbReference type="NCBI Taxonomy" id="1974485"/>
    <lineage>
        <taxon>Bacteria</taxon>
        <taxon>Candidatus Anderseniibacteriota</taxon>
    </lineage>
</organism>
<dbReference type="PANTHER" id="PTHR43393">
    <property type="entry name" value="CYTOKININ RIBOSIDE 5'-MONOPHOSPHATE PHOSPHORIBOHYDROLASE"/>
    <property type="match status" value="1"/>
</dbReference>
<dbReference type="GO" id="GO:0016787">
    <property type="term" value="F:hydrolase activity"/>
    <property type="evidence" value="ECO:0007669"/>
    <property type="project" value="UniProtKB-KW"/>
</dbReference>
<accession>A0A2M6WYF3</accession>
<dbReference type="EMBL" id="PEZP01000043">
    <property type="protein sequence ID" value="PIT97812.1"/>
    <property type="molecule type" value="Genomic_DNA"/>
</dbReference>
<comment type="similarity">
    <text evidence="1">Belongs to the LOG family.</text>
</comment>
<dbReference type="PANTHER" id="PTHR43393:SF3">
    <property type="entry name" value="LYSINE DECARBOXYLASE-LIKE PROTEIN"/>
    <property type="match status" value="1"/>
</dbReference>
<reference evidence="3" key="1">
    <citation type="submission" date="2017-09" db="EMBL/GenBank/DDBJ databases">
        <title>Depth-based differentiation of microbial function through sediment-hosted aquifers and enrichment of novel symbionts in the deep terrestrial subsurface.</title>
        <authorList>
            <person name="Probst A.J."/>
            <person name="Ladd B."/>
            <person name="Jarett J.K."/>
            <person name="Geller-Mcgrath D.E."/>
            <person name="Sieber C.M.K."/>
            <person name="Emerson J.B."/>
            <person name="Anantharaman K."/>
            <person name="Thomas B.C."/>
            <person name="Malmstrom R."/>
            <person name="Stieglmeier M."/>
            <person name="Klingl A."/>
            <person name="Woyke T."/>
            <person name="Ryan C.M."/>
            <person name="Banfield J.F."/>
        </authorList>
    </citation>
    <scope>NUCLEOTIDE SEQUENCE [LARGE SCALE GENOMIC DNA]</scope>
</reference>
<keyword evidence="1" id="KW-0378">Hydrolase</keyword>
<dbReference type="InterPro" id="IPR052341">
    <property type="entry name" value="LOG_family_nucleotidases"/>
</dbReference>
<comment type="caution">
    <text evidence="2">The sequence shown here is derived from an EMBL/GenBank/DDBJ whole genome shotgun (WGS) entry which is preliminary data.</text>
</comment>